<dbReference type="EMBL" id="JADKPN010000001">
    <property type="protein sequence ID" value="MBF4761867.1"/>
    <property type="molecule type" value="Genomic_DNA"/>
</dbReference>
<dbReference type="AlphaFoldDB" id="A0A930V8G7"/>
<name>A0A930V8G7_9ACTN</name>
<evidence type="ECO:0000313" key="4">
    <source>
        <dbReference type="Proteomes" id="UP000640489"/>
    </source>
</evidence>
<evidence type="ECO:0000259" key="2">
    <source>
        <dbReference type="Pfam" id="PF07811"/>
    </source>
</evidence>
<feature type="domain" description="TadE-like" evidence="2">
    <location>
        <begin position="15"/>
        <end position="57"/>
    </location>
</feature>
<feature type="transmembrane region" description="Helical" evidence="1">
    <location>
        <begin position="21"/>
        <end position="41"/>
    </location>
</feature>
<reference evidence="3" key="1">
    <citation type="submission" date="2020-11" db="EMBL/GenBank/DDBJ databases">
        <title>Nocardioides sp. nov., isolated from Soil of Cynanchum wilfordii Hemsley rhizosphere.</title>
        <authorList>
            <person name="Lee J.-S."/>
            <person name="Suh M.K."/>
            <person name="Kim J.-S."/>
        </authorList>
    </citation>
    <scope>NUCLEOTIDE SEQUENCE</scope>
    <source>
        <strain evidence="3">KCTC 19275</strain>
    </source>
</reference>
<evidence type="ECO:0000256" key="1">
    <source>
        <dbReference type="SAM" id="Phobius"/>
    </source>
</evidence>
<dbReference type="InterPro" id="IPR012495">
    <property type="entry name" value="TadE-like_dom"/>
</dbReference>
<organism evidence="3 4">
    <name type="scientific">Nocardioides islandensis</name>
    <dbReference type="NCBI Taxonomy" id="433663"/>
    <lineage>
        <taxon>Bacteria</taxon>
        <taxon>Bacillati</taxon>
        <taxon>Actinomycetota</taxon>
        <taxon>Actinomycetes</taxon>
        <taxon>Propionibacteriales</taxon>
        <taxon>Nocardioidaceae</taxon>
        <taxon>Nocardioides</taxon>
    </lineage>
</organism>
<sequence>MPHPTTSPRRRRDTGSAAVEFALMAPLLLLLVFGIVAYGYMLSFRQALSQGATEGARAAAVSAYPTQSQKVTDAVSGVNDALGGYGVQCAIATNATTGTLRRDGVAVGSCTVSPATCVNNALASCMSVQITYDYQNHPLVPEVPGVGLVLPNSLSYTAVAQVG</sequence>
<protein>
    <submittedName>
        <fullName evidence="3">Pilus assembly protein</fullName>
    </submittedName>
</protein>
<keyword evidence="1" id="KW-1133">Transmembrane helix</keyword>
<gene>
    <name evidence="3" type="ORF">ISU07_01900</name>
</gene>
<evidence type="ECO:0000313" key="3">
    <source>
        <dbReference type="EMBL" id="MBF4761867.1"/>
    </source>
</evidence>
<accession>A0A930V8G7</accession>
<dbReference type="Pfam" id="PF07811">
    <property type="entry name" value="TadE"/>
    <property type="match status" value="1"/>
</dbReference>
<proteinExistence type="predicted"/>
<keyword evidence="4" id="KW-1185">Reference proteome</keyword>
<dbReference type="RefSeq" id="WP_194705048.1">
    <property type="nucleotide sequence ID" value="NZ_JADKPN010000001.1"/>
</dbReference>
<dbReference type="Proteomes" id="UP000640489">
    <property type="component" value="Unassembled WGS sequence"/>
</dbReference>
<keyword evidence="1" id="KW-0472">Membrane</keyword>
<keyword evidence="1" id="KW-0812">Transmembrane</keyword>
<comment type="caution">
    <text evidence="3">The sequence shown here is derived from an EMBL/GenBank/DDBJ whole genome shotgun (WGS) entry which is preliminary data.</text>
</comment>